<keyword evidence="3" id="KW-1185">Reference proteome</keyword>
<evidence type="ECO:0000313" key="2">
    <source>
        <dbReference type="EMBL" id="CUS12109.1"/>
    </source>
</evidence>
<dbReference type="AlphaFoldDB" id="A0A292PX23"/>
<sequence>MPTITSAPLSTPAGVATTAQARHTEPTAENARLEAIDLDGEIIIAERDVWESNDDADQSVRGDLEKGRRVDGDEGNGRAG</sequence>
<protein>
    <submittedName>
        <fullName evidence="2">Uncharacterized protein</fullName>
    </submittedName>
</protein>
<name>A0A292PX23_9PEZI</name>
<evidence type="ECO:0000313" key="3">
    <source>
        <dbReference type="Proteomes" id="UP001412239"/>
    </source>
</evidence>
<evidence type="ECO:0000256" key="1">
    <source>
        <dbReference type="SAM" id="MobiDB-lite"/>
    </source>
</evidence>
<dbReference type="EMBL" id="LN891005">
    <property type="protein sequence ID" value="CUS12109.1"/>
    <property type="molecule type" value="Genomic_DNA"/>
</dbReference>
<feature type="compositionally biased region" description="Basic and acidic residues" evidence="1">
    <location>
        <begin position="22"/>
        <end position="31"/>
    </location>
</feature>
<feature type="region of interest" description="Disordered" evidence="1">
    <location>
        <begin position="48"/>
        <end position="80"/>
    </location>
</feature>
<dbReference type="Proteomes" id="UP001412239">
    <property type="component" value="Unassembled WGS sequence"/>
</dbReference>
<accession>A0A292PX23</accession>
<proteinExistence type="predicted"/>
<feature type="compositionally biased region" description="Basic and acidic residues" evidence="1">
    <location>
        <begin position="58"/>
        <end position="80"/>
    </location>
</feature>
<gene>
    <name evidence="2" type="ORF">GSTUAT00003810001</name>
</gene>
<organism evidence="2 3">
    <name type="scientific">Tuber aestivum</name>
    <name type="common">summer truffle</name>
    <dbReference type="NCBI Taxonomy" id="59557"/>
    <lineage>
        <taxon>Eukaryota</taxon>
        <taxon>Fungi</taxon>
        <taxon>Dikarya</taxon>
        <taxon>Ascomycota</taxon>
        <taxon>Pezizomycotina</taxon>
        <taxon>Pezizomycetes</taxon>
        <taxon>Pezizales</taxon>
        <taxon>Tuberaceae</taxon>
        <taxon>Tuber</taxon>
    </lineage>
</organism>
<feature type="region of interest" description="Disordered" evidence="1">
    <location>
        <begin position="1"/>
        <end position="31"/>
    </location>
</feature>
<reference evidence="2" key="1">
    <citation type="submission" date="2015-10" db="EMBL/GenBank/DDBJ databases">
        <authorList>
            <person name="Regsiter A."/>
            <person name="william w."/>
        </authorList>
    </citation>
    <scope>NUCLEOTIDE SEQUENCE</scope>
    <source>
        <strain evidence="2">Montdore</strain>
    </source>
</reference>